<dbReference type="CDD" id="cd13585">
    <property type="entry name" value="PBP2_TMBP_like"/>
    <property type="match status" value="1"/>
</dbReference>
<dbReference type="PANTHER" id="PTHR43649">
    <property type="entry name" value="ARABINOSE-BINDING PROTEIN-RELATED"/>
    <property type="match status" value="1"/>
</dbReference>
<gene>
    <name evidence="2" type="ORF">DSM106044_03577</name>
</gene>
<dbReference type="PANTHER" id="PTHR43649:SF30">
    <property type="entry name" value="ABC TRANSPORTER SUBSTRATE-BINDING PROTEIN"/>
    <property type="match status" value="1"/>
</dbReference>
<dbReference type="AlphaFoldDB" id="A0A4U8Q4J0"/>
<dbReference type="SUPFAM" id="SSF53850">
    <property type="entry name" value="Periplasmic binding protein-like II"/>
    <property type="match status" value="1"/>
</dbReference>
<dbReference type="Pfam" id="PF01547">
    <property type="entry name" value="SBP_bac_1"/>
    <property type="match status" value="1"/>
</dbReference>
<keyword evidence="3" id="KW-1185">Reference proteome</keyword>
<reference evidence="2 3" key="1">
    <citation type="journal article" date="2019" name="Anaerobe">
        <title>Detection of Robinsoniella peoriensis in multiple bone samples of a trauma patient.</title>
        <authorList>
            <person name="Schrottner P."/>
            <person name="Hartwich K."/>
            <person name="Bunk B."/>
            <person name="Schober I."/>
            <person name="Helbig S."/>
            <person name="Rudolph W.W."/>
            <person name="Gunzer F."/>
        </authorList>
    </citation>
    <scope>NUCLEOTIDE SEQUENCE [LARGE SCALE GENOMIC DNA]</scope>
    <source>
        <strain evidence="2 3">DSM 106044</strain>
    </source>
</reference>
<protein>
    <submittedName>
        <fullName evidence="2">Putative ABC transporter-binding protein</fullName>
    </submittedName>
</protein>
<dbReference type="InterPro" id="IPR006059">
    <property type="entry name" value="SBP"/>
</dbReference>
<dbReference type="PROSITE" id="PS51257">
    <property type="entry name" value="PROKAR_LIPOPROTEIN"/>
    <property type="match status" value="1"/>
</dbReference>
<evidence type="ECO:0000313" key="2">
    <source>
        <dbReference type="EMBL" id="TLC99626.1"/>
    </source>
</evidence>
<dbReference type="STRING" id="180332.GCA_000797495_02371"/>
<dbReference type="EMBL" id="QGQD01000068">
    <property type="protein sequence ID" value="TLC99626.1"/>
    <property type="molecule type" value="Genomic_DNA"/>
</dbReference>
<proteinExistence type="predicted"/>
<dbReference type="Proteomes" id="UP000306509">
    <property type="component" value="Unassembled WGS sequence"/>
</dbReference>
<feature type="chain" id="PRO_5039080123" evidence="1">
    <location>
        <begin position="19"/>
        <end position="430"/>
    </location>
</feature>
<evidence type="ECO:0000313" key="3">
    <source>
        <dbReference type="Proteomes" id="UP000306509"/>
    </source>
</evidence>
<keyword evidence="1" id="KW-0732">Signal</keyword>
<name>A0A4U8Q4J0_9FIRM</name>
<comment type="caution">
    <text evidence="2">The sequence shown here is derived from an EMBL/GenBank/DDBJ whole genome shotgun (WGS) entry which is preliminary data.</text>
</comment>
<evidence type="ECO:0000256" key="1">
    <source>
        <dbReference type="SAM" id="SignalP"/>
    </source>
</evidence>
<organism evidence="2 3">
    <name type="scientific">Robinsoniella peoriensis</name>
    <dbReference type="NCBI Taxonomy" id="180332"/>
    <lineage>
        <taxon>Bacteria</taxon>
        <taxon>Bacillati</taxon>
        <taxon>Bacillota</taxon>
        <taxon>Clostridia</taxon>
        <taxon>Lachnospirales</taxon>
        <taxon>Lachnospiraceae</taxon>
        <taxon>Robinsoniella</taxon>
    </lineage>
</organism>
<dbReference type="Gene3D" id="3.40.190.10">
    <property type="entry name" value="Periplasmic binding protein-like II"/>
    <property type="match status" value="2"/>
</dbReference>
<dbReference type="InterPro" id="IPR050490">
    <property type="entry name" value="Bact_solute-bd_prot1"/>
</dbReference>
<accession>A0A4U8Q4J0</accession>
<feature type="signal peptide" evidence="1">
    <location>
        <begin position="1"/>
        <end position="18"/>
    </location>
</feature>
<sequence length="430" mass="47383" precursor="true">MKSILAVGLAVVTMGATAACGNADSEKPKEKSSVKPKIVFWDMVWGNEESITIAEEMCARYSEENDVEVVYQSVPWDNFYQTFLTAIAAGEAPDCSSGSSYMPMQFYDMDAIYPLDDLIAKMYEDGEIEDYALEDLVQGYKYKDHYVALPWGIDMQVAYCRTDILEEHGLSVPTNWEEFRHCLEVLAEPKNNKYGMVLTGNGNNGKTMFQWTINNGGGLFNEAGEPDCVTDRNIEAVDYLLGLINDGLVNPASAGLTSDDSKSAFAKGEAAFHWGNPGLVSQLPELADKIAVLPPLEGPHGDKGAVYWNAGLMAYSQSEYPEETCDFMRWFVANMTSYCVDGKFSMFPARNTVLSDPAYAEDPVVQDIVDEYLPVMKTIAANGTEMFSELSAVESDGTLDAVIQSMFTPGATAEQILKKEQENLEMILGK</sequence>